<dbReference type="SMART" id="SM00382">
    <property type="entry name" value="AAA"/>
    <property type="match status" value="1"/>
</dbReference>
<dbReference type="PROSITE" id="PS50045">
    <property type="entry name" value="SIGMA54_INTERACT_4"/>
    <property type="match status" value="1"/>
</dbReference>
<protein>
    <submittedName>
        <fullName evidence="7">Sigma 54-interacting transcriptional regulator</fullName>
    </submittedName>
</protein>
<dbReference type="FunFam" id="3.40.50.300:FF:000006">
    <property type="entry name" value="DNA-binding transcriptional regulator NtrC"/>
    <property type="match status" value="1"/>
</dbReference>
<dbReference type="CDD" id="cd00009">
    <property type="entry name" value="AAA"/>
    <property type="match status" value="1"/>
</dbReference>
<dbReference type="EMBL" id="DXEX01000189">
    <property type="protein sequence ID" value="HIX59788.1"/>
    <property type="molecule type" value="Genomic_DNA"/>
</dbReference>
<dbReference type="InterPro" id="IPR027417">
    <property type="entry name" value="P-loop_NTPase"/>
</dbReference>
<proteinExistence type="predicted"/>
<evidence type="ECO:0000256" key="1">
    <source>
        <dbReference type="ARBA" id="ARBA00022741"/>
    </source>
</evidence>
<evidence type="ECO:0000256" key="5">
    <source>
        <dbReference type="SAM" id="MobiDB-lite"/>
    </source>
</evidence>
<keyword evidence="2" id="KW-0067">ATP-binding</keyword>
<dbReference type="Gene3D" id="1.10.10.60">
    <property type="entry name" value="Homeodomain-like"/>
    <property type="match status" value="1"/>
</dbReference>
<dbReference type="SUPFAM" id="SSF52540">
    <property type="entry name" value="P-loop containing nucleoside triphosphate hydrolases"/>
    <property type="match status" value="1"/>
</dbReference>
<organism evidence="7 8">
    <name type="scientific">Candidatus Blautia gallistercoris</name>
    <dbReference type="NCBI Taxonomy" id="2838490"/>
    <lineage>
        <taxon>Bacteria</taxon>
        <taxon>Bacillati</taxon>
        <taxon>Bacillota</taxon>
        <taxon>Clostridia</taxon>
        <taxon>Lachnospirales</taxon>
        <taxon>Lachnospiraceae</taxon>
        <taxon>Blautia</taxon>
    </lineage>
</organism>
<reference evidence="7" key="2">
    <citation type="submission" date="2021-04" db="EMBL/GenBank/DDBJ databases">
        <authorList>
            <person name="Gilroy R."/>
        </authorList>
    </citation>
    <scope>NUCLEOTIDE SEQUENCE</scope>
    <source>
        <strain evidence="7">ChiSjej1B19-8411</strain>
    </source>
</reference>
<dbReference type="InterPro" id="IPR009057">
    <property type="entry name" value="Homeodomain-like_sf"/>
</dbReference>
<evidence type="ECO:0000256" key="2">
    <source>
        <dbReference type="ARBA" id="ARBA00022840"/>
    </source>
</evidence>
<dbReference type="InterPro" id="IPR003593">
    <property type="entry name" value="AAA+_ATPase"/>
</dbReference>
<dbReference type="PROSITE" id="PS00675">
    <property type="entry name" value="SIGMA54_INTERACT_1"/>
    <property type="match status" value="1"/>
</dbReference>
<dbReference type="PANTHER" id="PTHR32071">
    <property type="entry name" value="TRANSCRIPTIONAL REGULATORY PROTEIN"/>
    <property type="match status" value="1"/>
</dbReference>
<evidence type="ECO:0000259" key="6">
    <source>
        <dbReference type="PROSITE" id="PS50045"/>
    </source>
</evidence>
<dbReference type="Gene3D" id="1.10.8.60">
    <property type="match status" value="1"/>
</dbReference>
<dbReference type="Proteomes" id="UP000886817">
    <property type="component" value="Unassembled WGS sequence"/>
</dbReference>
<keyword evidence="4" id="KW-0804">Transcription</keyword>
<dbReference type="Pfam" id="PF02954">
    <property type="entry name" value="HTH_8"/>
    <property type="match status" value="1"/>
</dbReference>
<accession>A0A9D1WIY6</accession>
<evidence type="ECO:0000256" key="4">
    <source>
        <dbReference type="ARBA" id="ARBA00023163"/>
    </source>
</evidence>
<dbReference type="InterPro" id="IPR002078">
    <property type="entry name" value="Sigma_54_int"/>
</dbReference>
<dbReference type="GO" id="GO:0005524">
    <property type="term" value="F:ATP binding"/>
    <property type="evidence" value="ECO:0007669"/>
    <property type="project" value="UniProtKB-KW"/>
</dbReference>
<feature type="region of interest" description="Disordered" evidence="5">
    <location>
        <begin position="537"/>
        <end position="575"/>
    </location>
</feature>
<sequence>MEKHAKELEKEKSLLMKIQDTVIQYVDIISKVSRVDVEVVDKNLFRVAGTGMFSGKVNEDMSSEGYVYNQVLKTGRRQVIYEPGEELICHSCPQRNVCQEEIEISMPVRLGTEIIGIIGVVGSTREQKERILEDELLYMDFLEQITAFIAAKAKEYVELENKNAMLSTLDCTIEHIDQGIMILGNDHVVTTANAAAKKQLELEHLEGSLVQISPTGDHLNHLIEYKMKLRDQKFFVMGHMYDLPNPTKRYSVVVVFESSRNLQKKYYEMTSTVHTLDSNSIIGSSPQTLRLKEEILKVAQTASTVLITGESGTGKEMVATAIWNASERRKGRFVAINCAAIPEALLESELFGYVKGAFTGADPNGRIGKFELANHGVIFLDEIGDMPLYLQAKLLRVLQERKIIRIGSNQVIPIDVRILAATNKNLMEMIKEKRFREDLYYRLNVIPMELSPLRERPEDIEELAVFFAERYARLLKKHFWKITESVMEQLKAYRWDGNVRELENMMEFMVNMMGEDGIMDEETLPDTLRREVPEKNAVHTESTAAYAGDSSVYAESGADGQHTERTEKGVGILPGTPVEDDIVPLKELERKEIEKAIRLCGNTTKGKKEAAKQLGIGLATLYRKLEEQEKSQ</sequence>
<comment type="caution">
    <text evidence="7">The sequence shown here is derived from an EMBL/GenBank/DDBJ whole genome shotgun (WGS) entry which is preliminary data.</text>
</comment>
<dbReference type="PANTHER" id="PTHR32071:SF57">
    <property type="entry name" value="C4-DICARBOXYLATE TRANSPORT TRANSCRIPTIONAL REGULATORY PROTEIN DCTD"/>
    <property type="match status" value="1"/>
</dbReference>
<evidence type="ECO:0000313" key="8">
    <source>
        <dbReference type="Proteomes" id="UP000886817"/>
    </source>
</evidence>
<dbReference type="InterPro" id="IPR002197">
    <property type="entry name" value="HTH_Fis"/>
</dbReference>
<name>A0A9D1WIY6_9FIRM</name>
<gene>
    <name evidence="7" type="ORF">IAA45_08750</name>
</gene>
<keyword evidence="3" id="KW-0805">Transcription regulation</keyword>
<dbReference type="AlphaFoldDB" id="A0A9D1WIY6"/>
<dbReference type="SUPFAM" id="SSF46689">
    <property type="entry name" value="Homeodomain-like"/>
    <property type="match status" value="1"/>
</dbReference>
<reference evidence="7" key="1">
    <citation type="journal article" date="2021" name="PeerJ">
        <title>Extensive microbial diversity within the chicken gut microbiome revealed by metagenomics and culture.</title>
        <authorList>
            <person name="Gilroy R."/>
            <person name="Ravi A."/>
            <person name="Getino M."/>
            <person name="Pursley I."/>
            <person name="Horton D.L."/>
            <person name="Alikhan N.F."/>
            <person name="Baker D."/>
            <person name="Gharbi K."/>
            <person name="Hall N."/>
            <person name="Watson M."/>
            <person name="Adriaenssens E.M."/>
            <person name="Foster-Nyarko E."/>
            <person name="Jarju S."/>
            <person name="Secka A."/>
            <person name="Antonio M."/>
            <person name="Oren A."/>
            <person name="Chaudhuri R.R."/>
            <person name="La Ragione R."/>
            <person name="Hildebrand F."/>
            <person name="Pallen M.J."/>
        </authorList>
    </citation>
    <scope>NUCLEOTIDE SEQUENCE</scope>
    <source>
        <strain evidence="7">ChiSjej1B19-8411</strain>
    </source>
</reference>
<dbReference type="Pfam" id="PF00158">
    <property type="entry name" value="Sigma54_activat"/>
    <property type="match status" value="1"/>
</dbReference>
<dbReference type="InterPro" id="IPR025662">
    <property type="entry name" value="Sigma_54_int_dom_ATP-bd_1"/>
</dbReference>
<evidence type="ECO:0000256" key="3">
    <source>
        <dbReference type="ARBA" id="ARBA00023015"/>
    </source>
</evidence>
<feature type="domain" description="Sigma-54 factor interaction" evidence="6">
    <location>
        <begin position="281"/>
        <end position="511"/>
    </location>
</feature>
<dbReference type="InterPro" id="IPR058031">
    <property type="entry name" value="AAA_lid_NorR"/>
</dbReference>
<dbReference type="Pfam" id="PF25601">
    <property type="entry name" value="AAA_lid_14"/>
    <property type="match status" value="1"/>
</dbReference>
<dbReference type="GO" id="GO:0006355">
    <property type="term" value="P:regulation of DNA-templated transcription"/>
    <property type="evidence" value="ECO:0007669"/>
    <property type="project" value="InterPro"/>
</dbReference>
<dbReference type="Gene3D" id="3.40.50.300">
    <property type="entry name" value="P-loop containing nucleotide triphosphate hydrolases"/>
    <property type="match status" value="1"/>
</dbReference>
<keyword evidence="1" id="KW-0547">Nucleotide-binding</keyword>
<evidence type="ECO:0000313" key="7">
    <source>
        <dbReference type="EMBL" id="HIX59788.1"/>
    </source>
</evidence>
<dbReference type="GO" id="GO:0043565">
    <property type="term" value="F:sequence-specific DNA binding"/>
    <property type="evidence" value="ECO:0007669"/>
    <property type="project" value="InterPro"/>
</dbReference>